<proteinExistence type="predicted"/>
<organism evidence="1 2">
    <name type="scientific">Pelagibaculum spongiae</name>
    <dbReference type="NCBI Taxonomy" id="2080658"/>
    <lineage>
        <taxon>Bacteria</taxon>
        <taxon>Pseudomonadati</taxon>
        <taxon>Pseudomonadota</taxon>
        <taxon>Gammaproteobacteria</taxon>
        <taxon>Oceanospirillales</taxon>
        <taxon>Pelagibaculum</taxon>
    </lineage>
</organism>
<name>A0A2V1GSQ3_9GAMM</name>
<gene>
    <name evidence="1" type="ORF">DC094_13635</name>
</gene>
<reference evidence="1 2" key="1">
    <citation type="submission" date="2018-04" db="EMBL/GenBank/DDBJ databases">
        <title>Thalassorhabdus spongiae gen. nov., sp. nov., isolated from a marine sponge in South-West Iceland.</title>
        <authorList>
            <person name="Knobloch S."/>
            <person name="Daussin A."/>
            <person name="Johannsson R."/>
            <person name="Marteinsson V.T."/>
        </authorList>
    </citation>
    <scope>NUCLEOTIDE SEQUENCE [LARGE SCALE GENOMIC DNA]</scope>
    <source>
        <strain evidence="1 2">Hp12</strain>
    </source>
</reference>
<dbReference type="Proteomes" id="UP000244906">
    <property type="component" value="Unassembled WGS sequence"/>
</dbReference>
<dbReference type="EMBL" id="QDDL01000005">
    <property type="protein sequence ID" value="PVZ68322.1"/>
    <property type="molecule type" value="Genomic_DNA"/>
</dbReference>
<accession>A0A2V1GSQ3</accession>
<evidence type="ECO:0000313" key="2">
    <source>
        <dbReference type="Proteomes" id="UP000244906"/>
    </source>
</evidence>
<sequence length="109" mass="12524">MRKDDTQSTPLKTPFGTDAFAKLPLIKEEDRAWNGTAWFKAYQAYIRAELNLPISVNKGVFCSQFVSCCYQAAAIKIMLSDKKYVSIVLFKCDPKEIPFTFQQRKHQAH</sequence>
<dbReference type="AlphaFoldDB" id="A0A2V1GSQ3"/>
<protein>
    <submittedName>
        <fullName evidence="1">Uncharacterized protein</fullName>
    </submittedName>
</protein>
<comment type="caution">
    <text evidence="1">The sequence shown here is derived from an EMBL/GenBank/DDBJ whole genome shotgun (WGS) entry which is preliminary data.</text>
</comment>
<evidence type="ECO:0000313" key="1">
    <source>
        <dbReference type="EMBL" id="PVZ68322.1"/>
    </source>
</evidence>
<keyword evidence="2" id="KW-1185">Reference proteome</keyword>